<accession>A0A3G2KFJ5</accession>
<protein>
    <submittedName>
        <fullName evidence="1">Uncharacterized protein</fullName>
    </submittedName>
</protein>
<reference evidence="1 2" key="1">
    <citation type="submission" date="2018-09" db="EMBL/GenBank/DDBJ databases">
        <authorList>
            <person name="Giglietti G.M."/>
            <person name="Stoner T.H."/>
            <person name="Garlena R.A."/>
            <person name="Russell D.A."/>
            <person name="Pope W.H."/>
            <person name="Jacobs-Sera D."/>
            <person name="Hatfull G.F."/>
        </authorList>
    </citation>
    <scope>NUCLEOTIDE SEQUENCE [LARGE SCALE GENOMIC DNA]</scope>
</reference>
<sequence length="87" mass="9231">MAAVTVEEYGPADVVIDPDGTTWVRLEAYGVAVLANMDKLRELEAPPVGGYKFAGSEFERHTSRPGVGYFGGVVPVMQPGSWFGGAV</sequence>
<dbReference type="Proteomes" id="UP000281958">
    <property type="component" value="Segment"/>
</dbReference>
<name>A0A3G2KFJ5_9CAUD</name>
<organism evidence="1 2">
    <name type="scientific">Arthrobacter phage Daob</name>
    <dbReference type="NCBI Taxonomy" id="2419954"/>
    <lineage>
        <taxon>Viruses</taxon>
        <taxon>Duplodnaviria</taxon>
        <taxon>Heunggongvirae</taxon>
        <taxon>Uroviricota</taxon>
        <taxon>Caudoviricetes</taxon>
        <taxon>Coralvirus</taxon>
        <taxon>Coralvirus coral</taxon>
    </lineage>
</organism>
<evidence type="ECO:0000313" key="1">
    <source>
        <dbReference type="EMBL" id="AYN57711.1"/>
    </source>
</evidence>
<proteinExistence type="predicted"/>
<dbReference type="EMBL" id="MH834609">
    <property type="protein sequence ID" value="AYN57711.1"/>
    <property type="molecule type" value="Genomic_DNA"/>
</dbReference>
<evidence type="ECO:0000313" key="2">
    <source>
        <dbReference type="Proteomes" id="UP000281958"/>
    </source>
</evidence>
<gene>
    <name evidence="1" type="primary">64</name>
    <name evidence="1" type="ORF">PBI_DAOB_64</name>
</gene>